<evidence type="ECO:0000313" key="1">
    <source>
        <dbReference type="EMBL" id="BAI81863.1"/>
    </source>
</evidence>
<dbReference type="HOGENOM" id="CLU_439870_0_0_0"/>
<gene>
    <name evidence="1" type="ordered locus">DEFDS_P243</name>
</gene>
<dbReference type="EMBL" id="AP011530">
    <property type="protein sequence ID" value="BAI81863.1"/>
    <property type="molecule type" value="Genomic_DNA"/>
</dbReference>
<accession>D3PF71</accession>
<dbReference type="SMART" id="SM00671">
    <property type="entry name" value="SEL1"/>
    <property type="match status" value="1"/>
</dbReference>
<dbReference type="InterPro" id="IPR006597">
    <property type="entry name" value="Sel1-like"/>
</dbReference>
<dbReference type="RefSeq" id="WP_013009075.1">
    <property type="nucleotide sequence ID" value="NC_013940.1"/>
</dbReference>
<dbReference type="eggNOG" id="COG0790">
    <property type="taxonomic scope" value="Bacteria"/>
</dbReference>
<dbReference type="SUPFAM" id="SSF81901">
    <property type="entry name" value="HCP-like"/>
    <property type="match status" value="1"/>
</dbReference>
<keyword evidence="2" id="KW-1185">Reference proteome</keyword>
<reference evidence="1 2" key="1">
    <citation type="journal article" date="2010" name="DNA Res.">
        <title>Bacterial lifestyle in a deep-sea hydrothermal vent chimney revealed by the genome sequence of the thermophilic bacterium Deferribacter desulfuricans SSM1.</title>
        <authorList>
            <person name="Takaki Y."/>
            <person name="Shimamura S."/>
            <person name="Nakagawa S."/>
            <person name="Fukuhara Y."/>
            <person name="Horikawa H."/>
            <person name="Ankai A."/>
            <person name="Harada T."/>
            <person name="Hosoyama A."/>
            <person name="Oguchi A."/>
            <person name="Fukui S."/>
            <person name="Fujita N."/>
            <person name="Takami H."/>
            <person name="Takai K."/>
        </authorList>
    </citation>
    <scope>NUCLEOTIDE SEQUENCE [LARGE SCALE GENOMIC DNA]</scope>
    <source>
        <strain evidence="2">DSM 14783 / JCM 11476 / NBRC 101012 / SSM1</strain>
        <plasmid evidence="2">Plasmid megaplasmid pDF308</plasmid>
    </source>
</reference>
<keyword evidence="1" id="KW-0614">Plasmid</keyword>
<geneLocation type="plasmid" evidence="1 2">
    <name>megaplasmid pDF308</name>
</geneLocation>
<name>D3PF71_DEFDS</name>
<sequence>MFKYRFYLGFALIAFIVIISPKVYSLNSLDLNLHEQSNIYSTTNKVTDKSDKINSDKINVVKQNNNVKNSDIKNSKIKNKNVNLSWYLIQLKKYDNSYQPEKVIEIVKKLFDNLNILNTDSNIDSVNSIRNYLNSLNFQNKDLFKSILFRYSVALAALNKIDKDILKEYLILSTNDKFTIFPEVAVLLGDITQNKDYYEKYLKVIKTYYKTTNSRKKTSFKNHTNILLYTYYLLQKNYKYKLDSLDKDILKDCVIYYNKDRNYRLTTLKKLFSTEIISTYYQEKLKELNNSSQENSQKKTLTEKDKHEIKNKSKINKIEKNDYIKAKNKLVNKNNMNNSKTTTDEHVLFKEALSVLNSGDYLQAFAKFEDIYNNTGNTKARYYMCVIYYKLKKYHNAVSCFKSLDLKKHPLALWNLAVMYNKGLGVEKNVQKAYEYYNQYLKIKEQLNKNTYIPITQDIKIYLASYLSELLSTLYLFNVSNINTTELNKVVYIGTINNKSIYDTDYLDAKKILFGFNNFNMLSYLEITFKTDYTHLTKSIKHIKNVLEPIYGKPVKYSDKFINYTESDKNISYESIPAILWVKGDYIVVVEVNNIVGNITLKVKNKSNYKDFLELLETKQE</sequence>
<dbReference type="Proteomes" id="UP000001520">
    <property type="component" value="Plasmid megaplasmid pDF308"/>
</dbReference>
<dbReference type="AlphaFoldDB" id="D3PF71"/>
<dbReference type="InterPro" id="IPR011990">
    <property type="entry name" value="TPR-like_helical_dom_sf"/>
</dbReference>
<evidence type="ECO:0000313" key="2">
    <source>
        <dbReference type="Proteomes" id="UP000001520"/>
    </source>
</evidence>
<proteinExistence type="predicted"/>
<dbReference type="Gene3D" id="1.25.40.10">
    <property type="entry name" value="Tetratricopeptide repeat domain"/>
    <property type="match status" value="1"/>
</dbReference>
<dbReference type="KEGG" id="ddf:DEFDS_P243"/>
<protein>
    <recommendedName>
        <fullName evidence="3">Beta-lactamase</fullName>
    </recommendedName>
</protein>
<evidence type="ECO:0008006" key="3">
    <source>
        <dbReference type="Google" id="ProtNLM"/>
    </source>
</evidence>
<dbReference type="OrthoDB" id="80091at2"/>
<organism evidence="1 2">
    <name type="scientific">Deferribacter desulfuricans (strain DSM 14783 / JCM 11476 / NBRC 101012 / SSM1)</name>
    <dbReference type="NCBI Taxonomy" id="639282"/>
    <lineage>
        <taxon>Bacteria</taxon>
        <taxon>Pseudomonadati</taxon>
        <taxon>Deferribacterota</taxon>
        <taxon>Deferribacteres</taxon>
        <taxon>Deferribacterales</taxon>
        <taxon>Deferribacteraceae</taxon>
        <taxon>Deferribacter</taxon>
    </lineage>
</organism>